<keyword evidence="3" id="KW-1185">Reference proteome</keyword>
<evidence type="ECO:0000313" key="3">
    <source>
        <dbReference type="Proteomes" id="UP000315295"/>
    </source>
</evidence>
<evidence type="ECO:0000256" key="1">
    <source>
        <dbReference type="SAM" id="MobiDB-lite"/>
    </source>
</evidence>
<dbReference type="AlphaFoldDB" id="A0A540KGX5"/>
<gene>
    <name evidence="2" type="ORF">C1H46_040980</name>
</gene>
<dbReference type="Proteomes" id="UP000315295">
    <property type="component" value="Unassembled WGS sequence"/>
</dbReference>
<feature type="region of interest" description="Disordered" evidence="1">
    <location>
        <begin position="1"/>
        <end position="40"/>
    </location>
</feature>
<organism evidence="2 3">
    <name type="scientific">Malus baccata</name>
    <name type="common">Siberian crab apple</name>
    <name type="synonym">Pyrus baccata</name>
    <dbReference type="NCBI Taxonomy" id="106549"/>
    <lineage>
        <taxon>Eukaryota</taxon>
        <taxon>Viridiplantae</taxon>
        <taxon>Streptophyta</taxon>
        <taxon>Embryophyta</taxon>
        <taxon>Tracheophyta</taxon>
        <taxon>Spermatophyta</taxon>
        <taxon>Magnoliopsida</taxon>
        <taxon>eudicotyledons</taxon>
        <taxon>Gunneridae</taxon>
        <taxon>Pentapetalae</taxon>
        <taxon>rosids</taxon>
        <taxon>fabids</taxon>
        <taxon>Rosales</taxon>
        <taxon>Rosaceae</taxon>
        <taxon>Amygdaloideae</taxon>
        <taxon>Maleae</taxon>
        <taxon>Malus</taxon>
    </lineage>
</organism>
<reference evidence="2 3" key="1">
    <citation type="journal article" date="2019" name="G3 (Bethesda)">
        <title>Sequencing of a Wild Apple (Malus baccata) Genome Unravels the Differences Between Cultivated and Wild Apple Species Regarding Disease Resistance and Cold Tolerance.</title>
        <authorList>
            <person name="Chen X."/>
        </authorList>
    </citation>
    <scope>NUCLEOTIDE SEQUENCE [LARGE SCALE GENOMIC DNA]</scope>
    <source>
        <strain evidence="3">cv. Shandingzi</strain>
        <tissue evidence="2">Leaves</tissue>
    </source>
</reference>
<protein>
    <submittedName>
        <fullName evidence="2">Uncharacterized protein</fullName>
    </submittedName>
</protein>
<dbReference type="EMBL" id="VIEB01001282">
    <property type="protein sequence ID" value="TQD73485.1"/>
    <property type="molecule type" value="Genomic_DNA"/>
</dbReference>
<feature type="compositionally biased region" description="Polar residues" evidence="1">
    <location>
        <begin position="1"/>
        <end position="28"/>
    </location>
</feature>
<accession>A0A540KGX5</accession>
<name>A0A540KGX5_MALBA</name>
<comment type="caution">
    <text evidence="2">The sequence shown here is derived from an EMBL/GenBank/DDBJ whole genome shotgun (WGS) entry which is preliminary data.</text>
</comment>
<evidence type="ECO:0000313" key="2">
    <source>
        <dbReference type="EMBL" id="TQD73485.1"/>
    </source>
</evidence>
<sequence>METKATDSNAVTSGQTTSSTIDRLSSGNHSRRLRDRNADVDRHQDILSCSLFVNRDRESEKE</sequence>
<proteinExistence type="predicted"/>